<dbReference type="Proteomes" id="UP000499080">
    <property type="component" value="Unassembled WGS sequence"/>
</dbReference>
<reference evidence="1 2" key="1">
    <citation type="journal article" date="2019" name="Sci. Rep.">
        <title>Orb-weaving spider Araneus ventricosus genome elucidates the spidroin gene catalogue.</title>
        <authorList>
            <person name="Kono N."/>
            <person name="Nakamura H."/>
            <person name="Ohtoshi R."/>
            <person name="Moran D.A.P."/>
            <person name="Shinohara A."/>
            <person name="Yoshida Y."/>
            <person name="Fujiwara M."/>
            <person name="Mori M."/>
            <person name="Tomita M."/>
            <person name="Arakawa K."/>
        </authorList>
    </citation>
    <scope>NUCLEOTIDE SEQUENCE [LARGE SCALE GENOMIC DNA]</scope>
</reference>
<evidence type="ECO:0000313" key="2">
    <source>
        <dbReference type="Proteomes" id="UP000499080"/>
    </source>
</evidence>
<dbReference type="AlphaFoldDB" id="A0A4Y2NIZ0"/>
<organism evidence="1 2">
    <name type="scientific">Araneus ventricosus</name>
    <name type="common">Orbweaver spider</name>
    <name type="synonym">Epeira ventricosa</name>
    <dbReference type="NCBI Taxonomy" id="182803"/>
    <lineage>
        <taxon>Eukaryota</taxon>
        <taxon>Metazoa</taxon>
        <taxon>Ecdysozoa</taxon>
        <taxon>Arthropoda</taxon>
        <taxon>Chelicerata</taxon>
        <taxon>Arachnida</taxon>
        <taxon>Araneae</taxon>
        <taxon>Araneomorphae</taxon>
        <taxon>Entelegynae</taxon>
        <taxon>Araneoidea</taxon>
        <taxon>Araneidae</taxon>
        <taxon>Araneus</taxon>
    </lineage>
</organism>
<comment type="caution">
    <text evidence="1">The sequence shown here is derived from an EMBL/GenBank/DDBJ whole genome shotgun (WGS) entry which is preliminary data.</text>
</comment>
<evidence type="ECO:0000313" key="1">
    <source>
        <dbReference type="EMBL" id="GBN37676.1"/>
    </source>
</evidence>
<dbReference type="EMBL" id="BGPR01009053">
    <property type="protein sequence ID" value="GBN37676.1"/>
    <property type="molecule type" value="Genomic_DNA"/>
</dbReference>
<proteinExistence type="predicted"/>
<accession>A0A4Y2NIZ0</accession>
<keyword evidence="2" id="KW-1185">Reference proteome</keyword>
<sequence>MKLHKLFYGQLLAVLFHKLIDIIVIQLYSHDLDQRHNLADFRLHRYVSENPQTHSTMLSGQSPYQAEVRVLLVSSSLYSSTNYRYQCYPAHFPMILTKATISLTSGSTDTCLKTLRHIRQRFTAKASTKQK</sequence>
<protein>
    <submittedName>
        <fullName evidence="1">Uncharacterized protein</fullName>
    </submittedName>
</protein>
<gene>
    <name evidence="1" type="ORF">AVEN_77486_1</name>
</gene>
<name>A0A4Y2NIZ0_ARAVE</name>